<protein>
    <submittedName>
        <fullName evidence="3">Uncharacterized protein</fullName>
    </submittedName>
</protein>
<feature type="transmembrane region" description="Helical" evidence="2">
    <location>
        <begin position="104"/>
        <end position="122"/>
    </location>
</feature>
<dbReference type="Proteomes" id="UP001479436">
    <property type="component" value="Unassembled WGS sequence"/>
</dbReference>
<feature type="transmembrane region" description="Helical" evidence="2">
    <location>
        <begin position="178"/>
        <end position="199"/>
    </location>
</feature>
<proteinExistence type="predicted"/>
<reference evidence="3 4" key="1">
    <citation type="submission" date="2023-04" db="EMBL/GenBank/DDBJ databases">
        <title>Genome of Basidiobolus ranarum AG-B5.</title>
        <authorList>
            <person name="Stajich J.E."/>
            <person name="Carter-House D."/>
            <person name="Gryganskyi A."/>
        </authorList>
    </citation>
    <scope>NUCLEOTIDE SEQUENCE [LARGE SCALE GENOMIC DNA]</scope>
    <source>
        <strain evidence="3 4">AG-B5</strain>
    </source>
</reference>
<accession>A0ABR2WT67</accession>
<feature type="transmembrane region" description="Helical" evidence="2">
    <location>
        <begin position="205"/>
        <end position="227"/>
    </location>
</feature>
<evidence type="ECO:0000256" key="1">
    <source>
        <dbReference type="SAM" id="MobiDB-lite"/>
    </source>
</evidence>
<keyword evidence="2" id="KW-0472">Membrane</keyword>
<name>A0ABR2WT67_9FUNG</name>
<sequence length="236" mass="26369">MKTRRTVSNSQKDTGREKQQVDSEKLLAFENIWSKAIQEAQKHDQHSKSRIHNCLPTSNSSKKPASSDMTVNESNQHASKSSSITRSLLNHISKAFLDLTQTNYTAFLVNLLWHGSAVYYLIFRPRKALLTNAVVYGGKNGVPYFVIDTVKFLGGTHAAWALLSLLSFKIKDLTAQKAILLAFTLANFSHLYFNVAALATGRWRIWFAKITAGTSLVTLVNLACYLASVKKNGRYL</sequence>
<gene>
    <name evidence="3" type="ORF">K7432_007542</name>
</gene>
<feature type="region of interest" description="Disordered" evidence="1">
    <location>
        <begin position="43"/>
        <end position="78"/>
    </location>
</feature>
<evidence type="ECO:0000313" key="3">
    <source>
        <dbReference type="EMBL" id="KAK9764730.1"/>
    </source>
</evidence>
<evidence type="ECO:0000313" key="4">
    <source>
        <dbReference type="Proteomes" id="UP001479436"/>
    </source>
</evidence>
<keyword evidence="2" id="KW-1133">Transmembrane helix</keyword>
<feature type="compositionally biased region" description="Polar residues" evidence="1">
    <location>
        <begin position="1"/>
        <end position="12"/>
    </location>
</feature>
<evidence type="ECO:0000256" key="2">
    <source>
        <dbReference type="SAM" id="Phobius"/>
    </source>
</evidence>
<comment type="caution">
    <text evidence="3">The sequence shown here is derived from an EMBL/GenBank/DDBJ whole genome shotgun (WGS) entry which is preliminary data.</text>
</comment>
<keyword evidence="2" id="KW-0812">Transmembrane</keyword>
<dbReference type="EMBL" id="JASJQH010000377">
    <property type="protein sequence ID" value="KAK9764730.1"/>
    <property type="molecule type" value="Genomic_DNA"/>
</dbReference>
<keyword evidence="4" id="KW-1185">Reference proteome</keyword>
<feature type="transmembrane region" description="Helical" evidence="2">
    <location>
        <begin position="142"/>
        <end position="166"/>
    </location>
</feature>
<organism evidence="3 4">
    <name type="scientific">Basidiobolus ranarum</name>
    <dbReference type="NCBI Taxonomy" id="34480"/>
    <lineage>
        <taxon>Eukaryota</taxon>
        <taxon>Fungi</taxon>
        <taxon>Fungi incertae sedis</taxon>
        <taxon>Zoopagomycota</taxon>
        <taxon>Entomophthoromycotina</taxon>
        <taxon>Basidiobolomycetes</taxon>
        <taxon>Basidiobolales</taxon>
        <taxon>Basidiobolaceae</taxon>
        <taxon>Basidiobolus</taxon>
    </lineage>
</organism>
<feature type="region of interest" description="Disordered" evidence="1">
    <location>
        <begin position="1"/>
        <end position="22"/>
    </location>
</feature>
<feature type="compositionally biased region" description="Polar residues" evidence="1">
    <location>
        <begin position="55"/>
        <end position="78"/>
    </location>
</feature>
<feature type="compositionally biased region" description="Basic and acidic residues" evidence="1">
    <location>
        <begin position="13"/>
        <end position="22"/>
    </location>
</feature>